<proteinExistence type="predicted"/>
<feature type="transmembrane region" description="Helical" evidence="2">
    <location>
        <begin position="51"/>
        <end position="74"/>
    </location>
</feature>
<keyword evidence="2" id="KW-0472">Membrane</keyword>
<feature type="compositionally biased region" description="Polar residues" evidence="1">
    <location>
        <begin position="127"/>
        <end position="137"/>
    </location>
</feature>
<dbReference type="Proteomes" id="UP000630936">
    <property type="component" value="Unassembled WGS sequence"/>
</dbReference>
<dbReference type="AlphaFoldDB" id="A0A918UJN7"/>
<protein>
    <submittedName>
        <fullName evidence="3">Uncharacterized protein</fullName>
    </submittedName>
</protein>
<feature type="region of interest" description="Disordered" evidence="1">
    <location>
        <begin position="118"/>
        <end position="137"/>
    </location>
</feature>
<evidence type="ECO:0000313" key="3">
    <source>
        <dbReference type="EMBL" id="GGZ14781.1"/>
    </source>
</evidence>
<evidence type="ECO:0000313" key="4">
    <source>
        <dbReference type="Proteomes" id="UP000630936"/>
    </source>
</evidence>
<reference evidence="3" key="2">
    <citation type="submission" date="2020-09" db="EMBL/GenBank/DDBJ databases">
        <authorList>
            <person name="Sun Q."/>
            <person name="Ohkuma M."/>
        </authorList>
    </citation>
    <scope>NUCLEOTIDE SEQUENCE</scope>
    <source>
        <strain evidence="3">JCM 4988</strain>
    </source>
</reference>
<sequence length="137" mass="14439">MPSAATLTLSTAVGRTLPASADGSAEAAPGRTAVIAPQIMAALRAARRRLVALVLVLVLRFAFVFSFAFTVIFLPGRDSTRFLLRFPTGGTHACNHGGAVGSRRGFGQTEFGRAQAESRSAAFQPWRRSTSAMSGAR</sequence>
<name>A0A918UJN7_9ACTN</name>
<evidence type="ECO:0000256" key="2">
    <source>
        <dbReference type="SAM" id="Phobius"/>
    </source>
</evidence>
<dbReference type="EMBL" id="BMWG01000001">
    <property type="protein sequence ID" value="GGZ14781.1"/>
    <property type="molecule type" value="Genomic_DNA"/>
</dbReference>
<evidence type="ECO:0000256" key="1">
    <source>
        <dbReference type="SAM" id="MobiDB-lite"/>
    </source>
</evidence>
<keyword evidence="2" id="KW-1133">Transmembrane helix</keyword>
<comment type="caution">
    <text evidence="3">The sequence shown here is derived from an EMBL/GenBank/DDBJ whole genome shotgun (WGS) entry which is preliminary data.</text>
</comment>
<accession>A0A918UJN7</accession>
<keyword evidence="2" id="KW-0812">Transmembrane</keyword>
<reference evidence="3" key="1">
    <citation type="journal article" date="2014" name="Int. J. Syst. Evol. Microbiol.">
        <title>Complete genome sequence of Corynebacterium casei LMG S-19264T (=DSM 44701T), isolated from a smear-ripened cheese.</title>
        <authorList>
            <consortium name="US DOE Joint Genome Institute (JGI-PGF)"/>
            <person name="Walter F."/>
            <person name="Albersmeier A."/>
            <person name="Kalinowski J."/>
            <person name="Ruckert C."/>
        </authorList>
    </citation>
    <scope>NUCLEOTIDE SEQUENCE</scope>
    <source>
        <strain evidence="3">JCM 4988</strain>
    </source>
</reference>
<organism evidence="3 4">
    <name type="scientific">Streptomyces inusitatus</name>
    <dbReference type="NCBI Taxonomy" id="68221"/>
    <lineage>
        <taxon>Bacteria</taxon>
        <taxon>Bacillati</taxon>
        <taxon>Actinomycetota</taxon>
        <taxon>Actinomycetes</taxon>
        <taxon>Kitasatosporales</taxon>
        <taxon>Streptomycetaceae</taxon>
        <taxon>Streptomyces</taxon>
    </lineage>
</organism>
<keyword evidence="4" id="KW-1185">Reference proteome</keyword>
<gene>
    <name evidence="3" type="ORF">GCM10010387_03730</name>
</gene>